<dbReference type="InterPro" id="IPR001647">
    <property type="entry name" value="HTH_TetR"/>
</dbReference>
<gene>
    <name evidence="5" type="ORF">CHH67_10640</name>
    <name evidence="4" type="ORF">GNP94_17945</name>
</gene>
<comment type="caution">
    <text evidence="5">The sequence shown here is derived from an EMBL/GenBank/DDBJ whole genome shotgun (WGS) entry which is preliminary data.</text>
</comment>
<reference evidence="5 6" key="1">
    <citation type="submission" date="2017-07" db="EMBL/GenBank/DDBJ databases">
        <title>Isolation and whole genome analysis of endospore-forming bacteria from heroin.</title>
        <authorList>
            <person name="Kalinowski J."/>
            <person name="Ahrens B."/>
            <person name="Al-Dilaimi A."/>
            <person name="Winkler A."/>
            <person name="Wibberg D."/>
            <person name="Schleenbecker U."/>
            <person name="Ruckert C."/>
            <person name="Wolfel R."/>
            <person name="Grass G."/>
        </authorList>
    </citation>
    <scope>NUCLEOTIDE SEQUENCE [LARGE SCALE GENOMIC DNA]</scope>
    <source>
        <strain evidence="5 6">7537-G1</strain>
    </source>
</reference>
<feature type="DNA-binding region" description="H-T-H motif" evidence="2">
    <location>
        <begin position="20"/>
        <end position="39"/>
    </location>
</feature>
<dbReference type="Proteomes" id="UP000435177">
    <property type="component" value="Unassembled WGS sequence"/>
</dbReference>
<dbReference type="PROSITE" id="PS50977">
    <property type="entry name" value="HTH_TETR_2"/>
    <property type="match status" value="1"/>
</dbReference>
<dbReference type="Gene3D" id="1.10.357.10">
    <property type="entry name" value="Tetracycline Repressor, domain 2"/>
    <property type="match status" value="1"/>
</dbReference>
<dbReference type="GO" id="GO:0003677">
    <property type="term" value="F:DNA binding"/>
    <property type="evidence" value="ECO:0007669"/>
    <property type="project" value="UniProtKB-UniRule"/>
</dbReference>
<accession>A0A268EVM2</accession>
<dbReference type="InterPro" id="IPR039532">
    <property type="entry name" value="TetR_C_Firmicutes"/>
</dbReference>
<dbReference type="SUPFAM" id="SSF46689">
    <property type="entry name" value="Homeodomain-like"/>
    <property type="match status" value="1"/>
</dbReference>
<evidence type="ECO:0000256" key="1">
    <source>
        <dbReference type="ARBA" id="ARBA00023125"/>
    </source>
</evidence>
<evidence type="ECO:0000313" key="6">
    <source>
        <dbReference type="Proteomes" id="UP000215596"/>
    </source>
</evidence>
<dbReference type="InterPro" id="IPR009057">
    <property type="entry name" value="Homeodomain-like_sf"/>
</dbReference>
<dbReference type="OrthoDB" id="9810250at2"/>
<evidence type="ECO:0000256" key="2">
    <source>
        <dbReference type="PROSITE-ProRule" id="PRU00335"/>
    </source>
</evidence>
<dbReference type="Proteomes" id="UP000215596">
    <property type="component" value="Unassembled WGS sequence"/>
</dbReference>
<keyword evidence="1 2" id="KW-0238">DNA-binding</keyword>
<dbReference type="EMBL" id="WOAA01000018">
    <property type="protein sequence ID" value="MUG67873.1"/>
    <property type="molecule type" value="Genomic_DNA"/>
</dbReference>
<name>A0A268EVM2_9BACL</name>
<evidence type="ECO:0000313" key="4">
    <source>
        <dbReference type="EMBL" id="MUG67873.1"/>
    </source>
</evidence>
<evidence type="ECO:0000313" key="5">
    <source>
        <dbReference type="EMBL" id="PAD77172.1"/>
    </source>
</evidence>
<evidence type="ECO:0000313" key="7">
    <source>
        <dbReference type="Proteomes" id="UP000435177"/>
    </source>
</evidence>
<sequence>MVLRDSLIQLLKERPLSSITVKDICELADINRSTFYAHYADQYDLLEQIEEEIIKDLAGYLNQFQYENEQDALPVLENLLEYFASKRDTCQTLLNERMDSSFQLKVMTFAHQYFMEHWSAVKHLDEDLSEYMSTFVISGCIHVMKAWLSNDMDKSPREIAEILYHLINKGLFGKE</sequence>
<dbReference type="EMBL" id="NPBY01000031">
    <property type="protein sequence ID" value="PAD77172.1"/>
    <property type="molecule type" value="Genomic_DNA"/>
</dbReference>
<dbReference type="Pfam" id="PF14278">
    <property type="entry name" value="TetR_C_8"/>
    <property type="match status" value="1"/>
</dbReference>
<dbReference type="PANTHER" id="PTHR43479">
    <property type="entry name" value="ACREF/ENVCD OPERON REPRESSOR-RELATED"/>
    <property type="match status" value="1"/>
</dbReference>
<dbReference type="InterPro" id="IPR050624">
    <property type="entry name" value="HTH-type_Tx_Regulator"/>
</dbReference>
<protein>
    <submittedName>
        <fullName evidence="5">TetR family transcriptional regulator</fullName>
    </submittedName>
</protein>
<evidence type="ECO:0000259" key="3">
    <source>
        <dbReference type="PROSITE" id="PS50977"/>
    </source>
</evidence>
<feature type="domain" description="HTH tetR-type" evidence="3">
    <location>
        <begin position="1"/>
        <end position="57"/>
    </location>
</feature>
<proteinExistence type="predicted"/>
<dbReference type="PANTHER" id="PTHR43479:SF7">
    <property type="entry name" value="TETR-FAMILY TRANSCRIPTIONAL REGULATOR"/>
    <property type="match status" value="1"/>
</dbReference>
<dbReference type="AlphaFoldDB" id="A0A268EVM2"/>
<dbReference type="Pfam" id="PF00440">
    <property type="entry name" value="TetR_N"/>
    <property type="match status" value="1"/>
</dbReference>
<organism evidence="5 6">
    <name type="scientific">Paenibacillus campinasensis</name>
    <dbReference type="NCBI Taxonomy" id="66347"/>
    <lineage>
        <taxon>Bacteria</taxon>
        <taxon>Bacillati</taxon>
        <taxon>Bacillota</taxon>
        <taxon>Bacilli</taxon>
        <taxon>Bacillales</taxon>
        <taxon>Paenibacillaceae</taxon>
        <taxon>Paenibacillus</taxon>
    </lineage>
</organism>
<keyword evidence="7" id="KW-1185">Reference proteome</keyword>
<reference evidence="4 7" key="2">
    <citation type="submission" date="2019-11" db="EMBL/GenBank/DDBJ databases">
        <title>Draft genome sequences of five Paenibacillus species of dairy origin.</title>
        <authorList>
            <person name="Olajide A.M."/>
            <person name="Chen S."/>
            <person name="Lapointe G."/>
        </authorList>
    </citation>
    <scope>NUCLEOTIDE SEQUENCE [LARGE SCALE GENOMIC DNA]</scope>
    <source>
        <strain evidence="4 7">3CS1</strain>
    </source>
</reference>